<feature type="domain" description="Response regulatory" evidence="6">
    <location>
        <begin position="2"/>
        <end position="117"/>
    </location>
</feature>
<proteinExistence type="predicted"/>
<sequence length="234" mass="26125">MRFAILEDSRSQALLLKAMVEELGHEGVIFPTAHSFRDGLAASRCDLLLMDWILPDGSGDELLAWVRETFGWALPVIFVTARVAESDVAAMLRLGADDYVCKPIRYVELAARIEALMRRRAMADAGRISAGRLTVENIVLDPPARSAVVDGQSVALTAKEFDLALLLLRNLGTLFNRQTLLEKVWELGGEVDTRTVDTHVSRIRRKLALEPTHGWQLTTVYGHGYRLERVRSDT</sequence>
<keyword evidence="1 4" id="KW-0597">Phosphoprotein</keyword>
<accession>A0A9D7PQB5</accession>
<keyword evidence="2" id="KW-0902">Two-component regulatory system</keyword>
<evidence type="ECO:0000259" key="6">
    <source>
        <dbReference type="PROSITE" id="PS50110"/>
    </source>
</evidence>
<dbReference type="GO" id="GO:0032993">
    <property type="term" value="C:protein-DNA complex"/>
    <property type="evidence" value="ECO:0007669"/>
    <property type="project" value="TreeGrafter"/>
</dbReference>
<dbReference type="InterPro" id="IPR036388">
    <property type="entry name" value="WH-like_DNA-bd_sf"/>
</dbReference>
<dbReference type="GO" id="GO:0000156">
    <property type="term" value="F:phosphorelay response regulator activity"/>
    <property type="evidence" value="ECO:0007669"/>
    <property type="project" value="TreeGrafter"/>
</dbReference>
<dbReference type="CDD" id="cd00383">
    <property type="entry name" value="trans_reg_C"/>
    <property type="match status" value="1"/>
</dbReference>
<dbReference type="PANTHER" id="PTHR48111">
    <property type="entry name" value="REGULATOR OF RPOS"/>
    <property type="match status" value="1"/>
</dbReference>
<dbReference type="SMART" id="SM00448">
    <property type="entry name" value="REC"/>
    <property type="match status" value="1"/>
</dbReference>
<dbReference type="GO" id="GO:0006355">
    <property type="term" value="P:regulation of DNA-templated transcription"/>
    <property type="evidence" value="ECO:0007669"/>
    <property type="project" value="InterPro"/>
</dbReference>
<evidence type="ECO:0000313" key="9">
    <source>
        <dbReference type="Proteomes" id="UP000886689"/>
    </source>
</evidence>
<name>A0A9D7PQB5_9PROT</name>
<dbReference type="PANTHER" id="PTHR48111:SF40">
    <property type="entry name" value="PHOSPHATE REGULON TRANSCRIPTIONAL REGULATORY PROTEIN PHOB"/>
    <property type="match status" value="1"/>
</dbReference>
<evidence type="ECO:0000256" key="2">
    <source>
        <dbReference type="ARBA" id="ARBA00023012"/>
    </source>
</evidence>
<evidence type="ECO:0000259" key="7">
    <source>
        <dbReference type="PROSITE" id="PS51755"/>
    </source>
</evidence>
<comment type="caution">
    <text evidence="8">The sequence shown here is derived from an EMBL/GenBank/DDBJ whole genome shotgun (WGS) entry which is preliminary data.</text>
</comment>
<evidence type="ECO:0000256" key="4">
    <source>
        <dbReference type="PROSITE-ProRule" id="PRU00169"/>
    </source>
</evidence>
<evidence type="ECO:0000256" key="5">
    <source>
        <dbReference type="PROSITE-ProRule" id="PRU01091"/>
    </source>
</evidence>
<dbReference type="EMBL" id="JADJUC010000008">
    <property type="protein sequence ID" value="MBK8524261.1"/>
    <property type="molecule type" value="Genomic_DNA"/>
</dbReference>
<dbReference type="InterPro" id="IPR001867">
    <property type="entry name" value="OmpR/PhoB-type_DNA-bd"/>
</dbReference>
<evidence type="ECO:0000256" key="3">
    <source>
        <dbReference type="ARBA" id="ARBA00023125"/>
    </source>
</evidence>
<gene>
    <name evidence="8" type="ORF">IPL58_09110</name>
</gene>
<dbReference type="Proteomes" id="UP000886689">
    <property type="component" value="Unassembled WGS sequence"/>
</dbReference>
<feature type="DNA-binding region" description="OmpR/PhoB-type" evidence="5">
    <location>
        <begin position="130"/>
        <end position="229"/>
    </location>
</feature>
<evidence type="ECO:0000313" key="8">
    <source>
        <dbReference type="EMBL" id="MBK8524261.1"/>
    </source>
</evidence>
<dbReference type="GO" id="GO:0000976">
    <property type="term" value="F:transcription cis-regulatory region binding"/>
    <property type="evidence" value="ECO:0007669"/>
    <property type="project" value="TreeGrafter"/>
</dbReference>
<dbReference type="GO" id="GO:0005829">
    <property type="term" value="C:cytosol"/>
    <property type="evidence" value="ECO:0007669"/>
    <property type="project" value="TreeGrafter"/>
</dbReference>
<dbReference type="Gene3D" id="3.40.50.2300">
    <property type="match status" value="1"/>
</dbReference>
<dbReference type="InterPro" id="IPR001789">
    <property type="entry name" value="Sig_transdc_resp-reg_receiver"/>
</dbReference>
<dbReference type="SUPFAM" id="SSF52172">
    <property type="entry name" value="CheY-like"/>
    <property type="match status" value="1"/>
</dbReference>
<reference evidence="8" key="1">
    <citation type="submission" date="2020-10" db="EMBL/GenBank/DDBJ databases">
        <title>Connecting structure to function with the recovery of over 1000 high-quality activated sludge metagenome-assembled genomes encoding full-length rRNA genes using long-read sequencing.</title>
        <authorList>
            <person name="Singleton C.M."/>
            <person name="Petriglieri F."/>
            <person name="Kristensen J.M."/>
            <person name="Kirkegaard R.H."/>
            <person name="Michaelsen T.Y."/>
            <person name="Andersen M.H."/>
            <person name="Karst S.M."/>
            <person name="Dueholm M.S."/>
            <person name="Nielsen P.H."/>
            <person name="Albertsen M."/>
        </authorList>
    </citation>
    <scope>NUCLEOTIDE SEQUENCE</scope>
    <source>
        <strain evidence="8">Hirt_18-Q3-R61-65_BATAC.395</strain>
    </source>
</reference>
<protein>
    <submittedName>
        <fullName evidence="8">Response regulator transcription factor</fullName>
    </submittedName>
</protein>
<dbReference type="PROSITE" id="PS50110">
    <property type="entry name" value="RESPONSE_REGULATORY"/>
    <property type="match status" value="1"/>
</dbReference>
<dbReference type="Gene3D" id="6.10.250.690">
    <property type="match status" value="1"/>
</dbReference>
<dbReference type="SMART" id="SM00862">
    <property type="entry name" value="Trans_reg_C"/>
    <property type="match status" value="1"/>
</dbReference>
<dbReference type="Pfam" id="PF00072">
    <property type="entry name" value="Response_reg"/>
    <property type="match status" value="1"/>
</dbReference>
<organism evidence="8 9">
    <name type="scientific">Candidatus Proximibacter danicus</name>
    <dbReference type="NCBI Taxonomy" id="2954365"/>
    <lineage>
        <taxon>Bacteria</taxon>
        <taxon>Pseudomonadati</taxon>
        <taxon>Pseudomonadota</taxon>
        <taxon>Betaproteobacteria</taxon>
        <taxon>Candidatus Proximibacter</taxon>
    </lineage>
</organism>
<dbReference type="InterPro" id="IPR039420">
    <property type="entry name" value="WalR-like"/>
</dbReference>
<feature type="modified residue" description="4-aspartylphosphate" evidence="4">
    <location>
        <position position="51"/>
    </location>
</feature>
<feature type="domain" description="OmpR/PhoB-type" evidence="7">
    <location>
        <begin position="130"/>
        <end position="229"/>
    </location>
</feature>
<dbReference type="Gene3D" id="1.10.10.10">
    <property type="entry name" value="Winged helix-like DNA-binding domain superfamily/Winged helix DNA-binding domain"/>
    <property type="match status" value="1"/>
</dbReference>
<dbReference type="AlphaFoldDB" id="A0A9D7PQB5"/>
<keyword evidence="3 5" id="KW-0238">DNA-binding</keyword>
<dbReference type="Pfam" id="PF00486">
    <property type="entry name" value="Trans_reg_C"/>
    <property type="match status" value="1"/>
</dbReference>
<dbReference type="PROSITE" id="PS51755">
    <property type="entry name" value="OMPR_PHOB"/>
    <property type="match status" value="1"/>
</dbReference>
<evidence type="ECO:0000256" key="1">
    <source>
        <dbReference type="ARBA" id="ARBA00022553"/>
    </source>
</evidence>
<dbReference type="InterPro" id="IPR011006">
    <property type="entry name" value="CheY-like_superfamily"/>
</dbReference>